<dbReference type="InterPro" id="IPR000551">
    <property type="entry name" value="MerR-type_HTH_dom"/>
</dbReference>
<dbReference type="GO" id="GO:0003677">
    <property type="term" value="F:DNA binding"/>
    <property type="evidence" value="ECO:0007669"/>
    <property type="project" value="UniProtKB-KW"/>
</dbReference>
<keyword evidence="1" id="KW-0678">Repressor</keyword>
<dbReference type="PANTHER" id="PTHR30204:SF69">
    <property type="entry name" value="MERR-FAMILY TRANSCRIPTIONAL REGULATOR"/>
    <property type="match status" value="1"/>
</dbReference>
<dbReference type="SUPFAM" id="SSF46955">
    <property type="entry name" value="Putative DNA-binding domain"/>
    <property type="match status" value="1"/>
</dbReference>
<keyword evidence="7" id="KW-1185">Reference proteome</keyword>
<dbReference type="EMBL" id="FNPV01000002">
    <property type="protein sequence ID" value="SDY50066.1"/>
    <property type="molecule type" value="Genomic_DNA"/>
</dbReference>
<dbReference type="RefSeq" id="WP_093311254.1">
    <property type="nucleotide sequence ID" value="NZ_FNPV01000002.1"/>
</dbReference>
<reference evidence="6 7" key="1">
    <citation type="submission" date="2016-10" db="EMBL/GenBank/DDBJ databases">
        <authorList>
            <person name="de Groot N.N."/>
        </authorList>
    </citation>
    <scope>NUCLEOTIDE SEQUENCE [LARGE SCALE GENOMIC DNA]</scope>
    <source>
        <strain evidence="6 7">APO</strain>
    </source>
</reference>
<gene>
    <name evidence="6" type="ORF">SAMN05192546_102314</name>
</gene>
<evidence type="ECO:0000256" key="4">
    <source>
        <dbReference type="ARBA" id="ARBA00023163"/>
    </source>
</evidence>
<dbReference type="SMART" id="SM00422">
    <property type="entry name" value="HTH_MERR"/>
    <property type="match status" value="1"/>
</dbReference>
<dbReference type="AlphaFoldDB" id="A0A1H3KD43"/>
<dbReference type="STRING" id="159292.SAMN05192546_102314"/>
<protein>
    <submittedName>
        <fullName evidence="6">DNA-binding transcriptional regulator, MerR family</fullName>
    </submittedName>
</protein>
<dbReference type="OrthoDB" id="9773308at2"/>
<dbReference type="InterPro" id="IPR010499">
    <property type="entry name" value="AraC_E-bd"/>
</dbReference>
<organism evidence="6 7">
    <name type="scientific">Tindallia californiensis</name>
    <dbReference type="NCBI Taxonomy" id="159292"/>
    <lineage>
        <taxon>Bacteria</taxon>
        <taxon>Bacillati</taxon>
        <taxon>Bacillota</taxon>
        <taxon>Clostridia</taxon>
        <taxon>Peptostreptococcales</taxon>
        <taxon>Tindalliaceae</taxon>
        <taxon>Tindallia</taxon>
    </lineage>
</organism>
<accession>A0A1H3KD43</accession>
<evidence type="ECO:0000313" key="7">
    <source>
        <dbReference type="Proteomes" id="UP000199230"/>
    </source>
</evidence>
<dbReference type="SMART" id="SM00871">
    <property type="entry name" value="AraC_E_bind"/>
    <property type="match status" value="1"/>
</dbReference>
<name>A0A1H3KD43_9FIRM</name>
<dbReference type="InterPro" id="IPR029442">
    <property type="entry name" value="GyrI-like"/>
</dbReference>
<dbReference type="SUPFAM" id="SSF55136">
    <property type="entry name" value="Probable bacterial effector-binding domain"/>
    <property type="match status" value="1"/>
</dbReference>
<dbReference type="CDD" id="cd00592">
    <property type="entry name" value="HTH_MerR-like"/>
    <property type="match status" value="1"/>
</dbReference>
<evidence type="ECO:0000313" key="6">
    <source>
        <dbReference type="EMBL" id="SDY50066.1"/>
    </source>
</evidence>
<evidence type="ECO:0000256" key="1">
    <source>
        <dbReference type="ARBA" id="ARBA00022491"/>
    </source>
</evidence>
<dbReference type="PANTHER" id="PTHR30204">
    <property type="entry name" value="REDOX-CYCLING DRUG-SENSING TRANSCRIPTIONAL ACTIVATOR SOXR"/>
    <property type="match status" value="1"/>
</dbReference>
<dbReference type="InterPro" id="IPR047057">
    <property type="entry name" value="MerR_fam"/>
</dbReference>
<dbReference type="Gene3D" id="1.10.1660.10">
    <property type="match status" value="1"/>
</dbReference>
<dbReference type="Gene3D" id="3.20.80.10">
    <property type="entry name" value="Regulatory factor, effector binding domain"/>
    <property type="match status" value="1"/>
</dbReference>
<dbReference type="Pfam" id="PF13411">
    <property type="entry name" value="MerR_1"/>
    <property type="match status" value="1"/>
</dbReference>
<keyword evidence="4" id="KW-0804">Transcription</keyword>
<dbReference type="Proteomes" id="UP000199230">
    <property type="component" value="Unassembled WGS sequence"/>
</dbReference>
<dbReference type="InterPro" id="IPR009061">
    <property type="entry name" value="DNA-bd_dom_put_sf"/>
</dbReference>
<dbReference type="InterPro" id="IPR011256">
    <property type="entry name" value="Reg_factor_effector_dom_sf"/>
</dbReference>
<dbReference type="GO" id="GO:0003700">
    <property type="term" value="F:DNA-binding transcription factor activity"/>
    <property type="evidence" value="ECO:0007669"/>
    <property type="project" value="InterPro"/>
</dbReference>
<evidence type="ECO:0000259" key="5">
    <source>
        <dbReference type="PROSITE" id="PS50937"/>
    </source>
</evidence>
<proteinExistence type="predicted"/>
<feature type="domain" description="HTH merR-type" evidence="5">
    <location>
        <begin position="4"/>
        <end position="72"/>
    </location>
</feature>
<dbReference type="PROSITE" id="PS50937">
    <property type="entry name" value="HTH_MERR_2"/>
    <property type="match status" value="1"/>
</dbReference>
<evidence type="ECO:0000256" key="3">
    <source>
        <dbReference type="ARBA" id="ARBA00023125"/>
    </source>
</evidence>
<dbReference type="Pfam" id="PF06445">
    <property type="entry name" value="GyrI-like"/>
    <property type="match status" value="1"/>
</dbReference>
<keyword evidence="3 6" id="KW-0238">DNA-binding</keyword>
<evidence type="ECO:0000256" key="2">
    <source>
        <dbReference type="ARBA" id="ARBA00023015"/>
    </source>
</evidence>
<keyword evidence="2" id="KW-0805">Transcription regulation</keyword>
<sequence>MKKEYSIGEICQLYQLGPDSLRYYEKKGLLHPTRKPNGYRVYTLNDIWRLNIIKDLRKLDFSIPQIKSYIENRTLTHSISMLEKEIKIIQSKIKPLELLQKKLHQKLTDLKKLKSFQLLNRIHYQKIDARKIIFVDGFLAQDEAIDLAFRELEKTDDETLSLVGNQDMGVFIDDTSFQAHNYTSYHTAFFFVQDQAKTWHRMIKEGTFACFMYQGPYSQSQEAFEKVVADIHSNKYRIAGKAMEIYRLDIHTTADENEFLTEIQIPVSEI</sequence>